<dbReference type="InterPro" id="IPR051681">
    <property type="entry name" value="Ser/Thr_Kinases-Pseudokinases"/>
</dbReference>
<comment type="caution">
    <text evidence="2">The sequence shown here is derived from an EMBL/GenBank/DDBJ whole genome shotgun (WGS) entry which is preliminary data.</text>
</comment>
<reference evidence="2" key="1">
    <citation type="submission" date="2021-06" db="EMBL/GenBank/DDBJ databases">
        <authorList>
            <person name="Kallberg Y."/>
            <person name="Tangrot J."/>
            <person name="Rosling A."/>
        </authorList>
    </citation>
    <scope>NUCLEOTIDE SEQUENCE</scope>
    <source>
        <strain evidence="2">IA702</strain>
    </source>
</reference>
<evidence type="ECO:0000313" key="3">
    <source>
        <dbReference type="Proteomes" id="UP000789572"/>
    </source>
</evidence>
<evidence type="ECO:0000259" key="1">
    <source>
        <dbReference type="PROSITE" id="PS50011"/>
    </source>
</evidence>
<dbReference type="Pfam" id="PF07714">
    <property type="entry name" value="PK_Tyr_Ser-Thr"/>
    <property type="match status" value="1"/>
</dbReference>
<dbReference type="Proteomes" id="UP000789572">
    <property type="component" value="Unassembled WGS sequence"/>
</dbReference>
<dbReference type="InterPro" id="IPR011009">
    <property type="entry name" value="Kinase-like_dom_sf"/>
</dbReference>
<name>A0A9N9GND3_9GLOM</name>
<protein>
    <submittedName>
        <fullName evidence="2">6860_t:CDS:1</fullName>
    </submittedName>
</protein>
<dbReference type="InterPro" id="IPR001245">
    <property type="entry name" value="Ser-Thr/Tyr_kinase_cat_dom"/>
</dbReference>
<dbReference type="GO" id="GO:0004674">
    <property type="term" value="F:protein serine/threonine kinase activity"/>
    <property type="evidence" value="ECO:0007669"/>
    <property type="project" value="TreeGrafter"/>
</dbReference>
<dbReference type="EMBL" id="CAJVPJ010002505">
    <property type="protein sequence ID" value="CAG8623036.1"/>
    <property type="molecule type" value="Genomic_DNA"/>
</dbReference>
<dbReference type="AlphaFoldDB" id="A0A9N9GND3"/>
<feature type="non-terminal residue" evidence="2">
    <location>
        <position position="88"/>
    </location>
</feature>
<dbReference type="PROSITE" id="PS50011">
    <property type="entry name" value="PROTEIN_KINASE_DOM"/>
    <property type="match status" value="1"/>
</dbReference>
<proteinExistence type="predicted"/>
<dbReference type="InterPro" id="IPR000719">
    <property type="entry name" value="Prot_kinase_dom"/>
</dbReference>
<gene>
    <name evidence="2" type="ORF">POCULU_LOCUS8516</name>
</gene>
<accession>A0A9N9GND3</accession>
<dbReference type="SUPFAM" id="SSF56112">
    <property type="entry name" value="Protein kinase-like (PK-like)"/>
    <property type="match status" value="1"/>
</dbReference>
<evidence type="ECO:0000313" key="2">
    <source>
        <dbReference type="EMBL" id="CAG8623036.1"/>
    </source>
</evidence>
<keyword evidence="3" id="KW-1185">Reference proteome</keyword>
<feature type="domain" description="Protein kinase" evidence="1">
    <location>
        <begin position="1"/>
        <end position="88"/>
    </location>
</feature>
<dbReference type="OrthoDB" id="2353542at2759"/>
<dbReference type="PANTHER" id="PTHR44329">
    <property type="entry name" value="SERINE/THREONINE-PROTEIN KINASE TNNI3K-RELATED"/>
    <property type="match status" value="1"/>
</dbReference>
<sequence length="88" mass="9822">MSKSRDEGAPAYKDPLSLRNASYHRGKKSDVFSLGVILWEISSGETPCDGCTETVGIIMYRLNGSRDPPFPGTPDEYVNLYSECWNED</sequence>
<organism evidence="2 3">
    <name type="scientific">Paraglomus occultum</name>
    <dbReference type="NCBI Taxonomy" id="144539"/>
    <lineage>
        <taxon>Eukaryota</taxon>
        <taxon>Fungi</taxon>
        <taxon>Fungi incertae sedis</taxon>
        <taxon>Mucoromycota</taxon>
        <taxon>Glomeromycotina</taxon>
        <taxon>Glomeromycetes</taxon>
        <taxon>Paraglomerales</taxon>
        <taxon>Paraglomeraceae</taxon>
        <taxon>Paraglomus</taxon>
    </lineage>
</organism>
<dbReference type="GO" id="GO:0005524">
    <property type="term" value="F:ATP binding"/>
    <property type="evidence" value="ECO:0007669"/>
    <property type="project" value="InterPro"/>
</dbReference>
<dbReference type="Gene3D" id="1.10.510.10">
    <property type="entry name" value="Transferase(Phosphotransferase) domain 1"/>
    <property type="match status" value="1"/>
</dbReference>